<proteinExistence type="predicted"/>
<dbReference type="Pfam" id="PF01695">
    <property type="entry name" value="IstB_IS21"/>
    <property type="match status" value="1"/>
</dbReference>
<gene>
    <name evidence="2" type="ORF">C7383_11375</name>
</gene>
<dbReference type="InterPro" id="IPR003593">
    <property type="entry name" value="AAA+_ATPase"/>
</dbReference>
<name>A0AB73T069_9FIRM</name>
<dbReference type="InterPro" id="IPR002611">
    <property type="entry name" value="IstB_ATP-bd"/>
</dbReference>
<dbReference type="InterPro" id="IPR027417">
    <property type="entry name" value="P-loop_NTPase"/>
</dbReference>
<dbReference type="GO" id="GO:0006260">
    <property type="term" value="P:DNA replication"/>
    <property type="evidence" value="ECO:0007669"/>
    <property type="project" value="TreeGrafter"/>
</dbReference>
<dbReference type="GO" id="GO:0005524">
    <property type="term" value="F:ATP binding"/>
    <property type="evidence" value="ECO:0007669"/>
    <property type="project" value="InterPro"/>
</dbReference>
<evidence type="ECO:0000313" key="2">
    <source>
        <dbReference type="EMBL" id="PWJ73289.1"/>
    </source>
</evidence>
<comment type="caution">
    <text evidence="2">The sequence shown here is derived from an EMBL/GenBank/DDBJ whole genome shotgun (WGS) entry which is preliminary data.</text>
</comment>
<feature type="domain" description="AAA+ ATPase" evidence="1">
    <location>
        <begin position="182"/>
        <end position="315"/>
    </location>
</feature>
<dbReference type="Proteomes" id="UP000245412">
    <property type="component" value="Unassembled WGS sequence"/>
</dbReference>
<keyword evidence="3" id="KW-1185">Reference proteome</keyword>
<dbReference type="Gene3D" id="3.40.50.300">
    <property type="entry name" value="P-loop containing nucleotide triphosphate hydrolases"/>
    <property type="match status" value="1"/>
</dbReference>
<sequence length="331" mass="38137">MALKNSQYDMIIREYNRKQLQSRRDQMKRIDEAYEAIPALREIDQQIAALSVSRGRKLLEGDDRALDGLKNDISRLAAMRPHLLSSNGYPPDYLEPRYFCEDCKDTGYIGNEKCHCFKQAIIDLLYTQSNIREVLKEENFSNFSYGYYSDLIIEPATGLSALATIKKIVAECGHFIDNFDEVHESLFFYGDTGVGKTFLSHCIAKELIDSAHSVIYFSAFELFDTFAKNTFRKGVKEDEQAELYSYIFDCDLLIIDDLGTELTNSFVSSQLFLTINERLLRKKSTIISTNLPIDIFADTYSERVFSRITSNYKMLKLIGDDIRIQKKLSKY</sequence>
<evidence type="ECO:0000259" key="1">
    <source>
        <dbReference type="SMART" id="SM00382"/>
    </source>
</evidence>
<protein>
    <submittedName>
        <fullName evidence="2">DNA replication protein DnaC</fullName>
    </submittedName>
</protein>
<reference evidence="2 3" key="1">
    <citation type="submission" date="2018-05" db="EMBL/GenBank/DDBJ databases">
        <authorList>
            <person name="Goeker M."/>
            <person name="Huntemann M."/>
            <person name="Clum A."/>
            <person name="Pillay M."/>
            <person name="Palaniappan K."/>
            <person name="Varghese N."/>
            <person name="Mikhailova N."/>
            <person name="Stamatis D."/>
            <person name="Reddy T."/>
            <person name="Daum C."/>
            <person name="Shapiro N."/>
            <person name="Ivanova N."/>
            <person name="Kyrpides N."/>
            <person name="Woyke T."/>
        </authorList>
    </citation>
    <scope>NUCLEOTIDE SEQUENCE [LARGE SCALE GENOMIC DNA]</scope>
    <source>
        <strain evidence="2 3">DSM 26524</strain>
    </source>
</reference>
<dbReference type="AlphaFoldDB" id="A0AB73T069"/>
<dbReference type="EMBL" id="QGGY01000013">
    <property type="protein sequence ID" value="PWJ73289.1"/>
    <property type="molecule type" value="Genomic_DNA"/>
</dbReference>
<dbReference type="PANTHER" id="PTHR30050:SF4">
    <property type="entry name" value="ATP-BINDING PROTEIN RV3427C IN INSERTION SEQUENCE-RELATED"/>
    <property type="match status" value="1"/>
</dbReference>
<organism evidence="2 3">
    <name type="scientific">Murimonas intestini</name>
    <dbReference type="NCBI Taxonomy" id="1337051"/>
    <lineage>
        <taxon>Bacteria</taxon>
        <taxon>Bacillati</taxon>
        <taxon>Bacillota</taxon>
        <taxon>Clostridia</taxon>
        <taxon>Lachnospirales</taxon>
        <taxon>Lachnospiraceae</taxon>
        <taxon>Murimonas</taxon>
    </lineage>
</organism>
<dbReference type="NCBIfam" id="NF005304">
    <property type="entry name" value="PRK06835.1"/>
    <property type="match status" value="1"/>
</dbReference>
<dbReference type="CDD" id="cd00009">
    <property type="entry name" value="AAA"/>
    <property type="match status" value="1"/>
</dbReference>
<dbReference type="RefSeq" id="WP_109747829.1">
    <property type="nucleotide sequence ID" value="NZ_CABJAT010000002.1"/>
</dbReference>
<dbReference type="SUPFAM" id="SSF52540">
    <property type="entry name" value="P-loop containing nucleoside triphosphate hydrolases"/>
    <property type="match status" value="1"/>
</dbReference>
<evidence type="ECO:0000313" key="3">
    <source>
        <dbReference type="Proteomes" id="UP000245412"/>
    </source>
</evidence>
<accession>A0AB73T069</accession>
<dbReference type="PANTHER" id="PTHR30050">
    <property type="entry name" value="CHROMOSOMAL REPLICATION INITIATOR PROTEIN DNAA"/>
    <property type="match status" value="1"/>
</dbReference>
<dbReference type="SMART" id="SM00382">
    <property type="entry name" value="AAA"/>
    <property type="match status" value="1"/>
</dbReference>